<dbReference type="InterPro" id="IPR006145">
    <property type="entry name" value="PsdUridine_synth_RsuA/RluA"/>
</dbReference>
<dbReference type="eggNOG" id="COG0564">
    <property type="taxonomic scope" value="Bacteria"/>
</dbReference>
<organism evidence="5 6">
    <name type="scientific">Parascardovia denticolens DSM 10105 = JCM 12538</name>
    <dbReference type="NCBI Taxonomy" id="864564"/>
    <lineage>
        <taxon>Bacteria</taxon>
        <taxon>Bacillati</taxon>
        <taxon>Actinomycetota</taxon>
        <taxon>Actinomycetes</taxon>
        <taxon>Bifidobacteriales</taxon>
        <taxon>Bifidobacteriaceae</taxon>
        <taxon>Parascardovia</taxon>
    </lineage>
</organism>
<dbReference type="PATRIC" id="fig|864564.6.peg.1144"/>
<dbReference type="KEGG" id="pdo:PSDT_1053"/>
<comment type="caution">
    <text evidence="5">The sequence shown here is derived from an EMBL/GenBank/DDBJ whole genome shotgun (WGS) entry which is preliminary data.</text>
</comment>
<dbReference type="Proteomes" id="UP000004946">
    <property type="component" value="Chromosome"/>
</dbReference>
<accession>E6K179</accession>
<keyword evidence="5" id="KW-0413">Isomerase</keyword>
<dbReference type="SUPFAM" id="SSF55120">
    <property type="entry name" value="Pseudouridine synthase"/>
    <property type="match status" value="1"/>
</dbReference>
<comment type="catalytic activity">
    <reaction evidence="1">
        <text>a uridine in RNA = a pseudouridine in RNA</text>
        <dbReference type="Rhea" id="RHEA:48348"/>
        <dbReference type="Rhea" id="RHEA-COMP:12068"/>
        <dbReference type="Rhea" id="RHEA-COMP:12069"/>
        <dbReference type="ChEBI" id="CHEBI:65314"/>
        <dbReference type="ChEBI" id="CHEBI:65315"/>
    </reaction>
</comment>
<dbReference type="InterPro" id="IPR050188">
    <property type="entry name" value="RluA_PseudoU_synthase"/>
</dbReference>
<evidence type="ECO:0000313" key="6">
    <source>
        <dbReference type="Proteomes" id="UP000004946"/>
    </source>
</evidence>
<dbReference type="GO" id="GO:0000455">
    <property type="term" value="P:enzyme-directed rRNA pseudouridine synthesis"/>
    <property type="evidence" value="ECO:0007669"/>
    <property type="project" value="TreeGrafter"/>
</dbReference>
<keyword evidence="6" id="KW-1185">Reference proteome</keyword>
<evidence type="ECO:0000256" key="2">
    <source>
        <dbReference type="ARBA" id="ARBA00031870"/>
    </source>
</evidence>
<reference evidence="5 6" key="1">
    <citation type="submission" date="2010-12" db="EMBL/GenBank/DDBJ databases">
        <authorList>
            <person name="Muzny D."/>
            <person name="Qin X."/>
            <person name="Buhay C."/>
            <person name="Dugan-Rocha S."/>
            <person name="Ding Y."/>
            <person name="Chen G."/>
            <person name="Hawes A."/>
            <person name="Holder M."/>
            <person name="Jhangiani S."/>
            <person name="Johnson A."/>
            <person name="Khan Z."/>
            <person name="Li Z."/>
            <person name="Liu W."/>
            <person name="Liu X."/>
            <person name="Perez L."/>
            <person name="Shen H."/>
            <person name="Wang Q."/>
            <person name="Watt J."/>
            <person name="Xi L."/>
            <person name="Xin Y."/>
            <person name="Zhou J."/>
            <person name="Deng J."/>
            <person name="Jiang H."/>
            <person name="Liu Y."/>
            <person name="Qu J."/>
            <person name="Song X.-Z."/>
            <person name="Zhang L."/>
            <person name="Villasana D."/>
            <person name="Johnson A."/>
            <person name="Liu J."/>
            <person name="Liyanage D."/>
            <person name="Lorensuhewa L."/>
            <person name="Robinson T."/>
            <person name="Song A."/>
            <person name="Song B.-B."/>
            <person name="Dinh H."/>
            <person name="Thornton R."/>
            <person name="Coyle M."/>
            <person name="Francisco L."/>
            <person name="Jackson L."/>
            <person name="Javaid M."/>
            <person name="Korchina V."/>
            <person name="Kovar C."/>
            <person name="Mata R."/>
            <person name="Mathew T."/>
            <person name="Ngo R."/>
            <person name="Nguyen L."/>
            <person name="Nguyen N."/>
            <person name="Okwuonu G."/>
            <person name="Ongeri F."/>
            <person name="Pham C."/>
            <person name="Simmons D."/>
            <person name="Wilczek-Boney K."/>
            <person name="Hale W."/>
            <person name="Jakkamsetti A."/>
            <person name="Pham P."/>
            <person name="Ruth R."/>
            <person name="San Lucas F."/>
            <person name="Warren J."/>
            <person name="Zhang J."/>
            <person name="Zhao Z."/>
            <person name="Zhou C."/>
            <person name="Zhu D."/>
            <person name="Lee S."/>
            <person name="Bess C."/>
            <person name="Blankenburg K."/>
            <person name="Forbes L."/>
            <person name="Fu Q."/>
            <person name="Gubbala S."/>
            <person name="Hirani K."/>
            <person name="Jayaseelan J.C."/>
            <person name="Lara F."/>
            <person name="Munidasa M."/>
            <person name="Palculict T."/>
            <person name="Patil S."/>
            <person name="Pu L.-L."/>
            <person name="Saada N."/>
            <person name="Tang L."/>
            <person name="Weissenberger G."/>
            <person name="Zhu Y."/>
            <person name="Hemphill L."/>
            <person name="Shang Y."/>
            <person name="Youmans B."/>
            <person name="Ayvaz T."/>
            <person name="Ross M."/>
            <person name="Santibanez J."/>
            <person name="Aqrawi P."/>
            <person name="Gross S."/>
            <person name="Joshi V."/>
            <person name="Fowler G."/>
            <person name="Nazareth L."/>
            <person name="Reid J."/>
            <person name="Worley K."/>
            <person name="Petrosino J."/>
            <person name="Highlander S."/>
            <person name="Gibbs R."/>
        </authorList>
    </citation>
    <scope>NUCLEOTIDE SEQUENCE [LARGE SCALE GENOMIC DNA]</scope>
    <source>
        <strain evidence="5 6">DSM 10105</strain>
    </source>
</reference>
<dbReference type="RefSeq" id="WP_006288959.1">
    <property type="nucleotide sequence ID" value="NZ_AP012333.1"/>
</dbReference>
<dbReference type="AlphaFoldDB" id="E6K179"/>
<evidence type="ECO:0000256" key="3">
    <source>
        <dbReference type="ARBA" id="ARBA00033164"/>
    </source>
</evidence>
<dbReference type="Gene3D" id="3.30.2350.10">
    <property type="entry name" value="Pseudouridine synthase"/>
    <property type="match status" value="1"/>
</dbReference>
<dbReference type="InterPro" id="IPR006224">
    <property type="entry name" value="PsdUridine_synth_RluA-like_CS"/>
</dbReference>
<dbReference type="GO" id="GO:0140098">
    <property type="term" value="F:catalytic activity, acting on RNA"/>
    <property type="evidence" value="ECO:0007669"/>
    <property type="project" value="UniProtKB-ARBA"/>
</dbReference>
<dbReference type="PANTHER" id="PTHR21600:SF84">
    <property type="entry name" value="PSEUDOURIDINE SYNTHASE RSUA_RLUA-LIKE DOMAIN-CONTAINING PROTEIN"/>
    <property type="match status" value="1"/>
</dbReference>
<feature type="domain" description="Pseudouridine synthase RsuA/RluA-like" evidence="4">
    <location>
        <begin position="20"/>
        <end position="200"/>
    </location>
</feature>
<gene>
    <name evidence="5" type="ORF">HMPREF0620_0565</name>
</gene>
<evidence type="ECO:0000259" key="4">
    <source>
        <dbReference type="Pfam" id="PF00849"/>
    </source>
</evidence>
<dbReference type="Pfam" id="PF00849">
    <property type="entry name" value="PseudoU_synth_2"/>
    <property type="match status" value="1"/>
</dbReference>
<dbReference type="GO" id="GO:0003723">
    <property type="term" value="F:RNA binding"/>
    <property type="evidence" value="ECO:0007669"/>
    <property type="project" value="InterPro"/>
</dbReference>
<sequence>MTQEPDIPFNLPVLYEDSRIIVVDKPHFLPTTPRGMWYRSTALIRLREKYGDEAITPAHRLDRMTAGIVVFVRDPRYRRDYQLLFQNRQARKKYVCLAPAKPVVRPALGTLFPLIDDQSGLRLSCPDDRRLFFPLIRSSHITKTRGVLQACEEADKPNAVTIIRLSADQPRGQTLEKGLRSYDLFPRTGKTYQLRVHMNSLGLPIVGDPLYPEILPEAAYDDFSDPLRLVAQELDFADPVSGQDFHFRSRWTVTDPGPAERSS</sequence>
<protein>
    <recommendedName>
        <fullName evidence="2">RNA pseudouridylate synthase</fullName>
    </recommendedName>
    <alternativeName>
        <fullName evidence="3">RNA-uridine isomerase</fullName>
    </alternativeName>
</protein>
<dbReference type="PANTHER" id="PTHR21600">
    <property type="entry name" value="MITOCHONDRIAL RNA PSEUDOURIDINE SYNTHASE"/>
    <property type="match status" value="1"/>
</dbReference>
<proteinExistence type="predicted"/>
<dbReference type="HOGENOM" id="CLU_016902_0_2_11"/>
<dbReference type="GO" id="GO:0009982">
    <property type="term" value="F:pseudouridine synthase activity"/>
    <property type="evidence" value="ECO:0007669"/>
    <property type="project" value="InterPro"/>
</dbReference>
<dbReference type="EMBL" id="AEON01000001">
    <property type="protein sequence ID" value="EFT83560.1"/>
    <property type="molecule type" value="Genomic_DNA"/>
</dbReference>
<evidence type="ECO:0000256" key="1">
    <source>
        <dbReference type="ARBA" id="ARBA00000073"/>
    </source>
</evidence>
<dbReference type="InterPro" id="IPR020103">
    <property type="entry name" value="PsdUridine_synth_cat_dom_sf"/>
</dbReference>
<name>E6K179_PARDN</name>
<evidence type="ECO:0000313" key="5">
    <source>
        <dbReference type="EMBL" id="EFT83560.1"/>
    </source>
</evidence>
<dbReference type="PROSITE" id="PS01129">
    <property type="entry name" value="PSI_RLU"/>
    <property type="match status" value="1"/>
</dbReference>